<sequence length="64" mass="6895">MFGLGLPELGVITIVAIIIFGPKKIPEMGTALAKTLRGFKQEISKPEDEVESSEKDPPAEGKNK</sequence>
<dbReference type="RefSeq" id="WP_190472556.1">
    <property type="nucleotide sequence ID" value="NZ_JACJPW010000103.1"/>
</dbReference>
<feature type="transmembrane region" description="Helical" evidence="9">
    <location>
        <begin position="6"/>
        <end position="22"/>
    </location>
</feature>
<evidence type="ECO:0000256" key="6">
    <source>
        <dbReference type="ARBA" id="ARBA00022989"/>
    </source>
</evidence>
<evidence type="ECO:0000256" key="3">
    <source>
        <dbReference type="ARBA" id="ARBA00022475"/>
    </source>
</evidence>
<accession>A0A926ZJU0</accession>
<dbReference type="GO" id="GO:0033281">
    <property type="term" value="C:TAT protein transport complex"/>
    <property type="evidence" value="ECO:0007669"/>
    <property type="project" value="UniProtKB-UniRule"/>
</dbReference>
<proteinExistence type="inferred from homology"/>
<dbReference type="GO" id="GO:0008320">
    <property type="term" value="F:protein transmembrane transporter activity"/>
    <property type="evidence" value="ECO:0007669"/>
    <property type="project" value="UniProtKB-UniRule"/>
</dbReference>
<keyword evidence="8 9" id="KW-0472">Membrane</keyword>
<evidence type="ECO:0000256" key="5">
    <source>
        <dbReference type="ARBA" id="ARBA00022927"/>
    </source>
</evidence>
<dbReference type="PANTHER" id="PTHR42982">
    <property type="entry name" value="SEC-INDEPENDENT PROTEIN TRANSLOCASE PROTEIN TATA"/>
    <property type="match status" value="1"/>
</dbReference>
<evidence type="ECO:0000256" key="10">
    <source>
        <dbReference type="SAM" id="MobiDB-lite"/>
    </source>
</evidence>
<dbReference type="NCBIfam" id="TIGR01411">
    <property type="entry name" value="tatAE"/>
    <property type="match status" value="1"/>
</dbReference>
<comment type="function">
    <text evidence="9">Part of the twin-arginine translocation (Tat) system that transports large folded proteins containing a characteristic twin-arginine motif in their signal peptide across membranes. TatA could form the protein-conducting channel of the Tat system.</text>
</comment>
<keyword evidence="2 9" id="KW-0813">Transport</keyword>
<keyword evidence="4 9" id="KW-0812">Transmembrane</keyword>
<dbReference type="Proteomes" id="UP000641646">
    <property type="component" value="Unassembled WGS sequence"/>
</dbReference>
<dbReference type="PANTHER" id="PTHR42982:SF1">
    <property type="entry name" value="SEC-INDEPENDENT PROTEIN TRANSLOCASE PROTEIN TATA"/>
    <property type="match status" value="1"/>
</dbReference>
<protein>
    <recommendedName>
        <fullName evidence="9">Sec-independent protein translocase protein TatA</fullName>
    </recommendedName>
</protein>
<reference evidence="11" key="2">
    <citation type="submission" date="2020-08" db="EMBL/GenBank/DDBJ databases">
        <authorList>
            <person name="Chen M."/>
            <person name="Teng W."/>
            <person name="Zhao L."/>
            <person name="Hu C."/>
            <person name="Zhou Y."/>
            <person name="Han B."/>
            <person name="Song L."/>
            <person name="Shu W."/>
        </authorList>
    </citation>
    <scope>NUCLEOTIDE SEQUENCE</scope>
    <source>
        <strain evidence="11">FACHB-1375</strain>
    </source>
</reference>
<comment type="subunit">
    <text evidence="9">Forms a complex with TatC.</text>
</comment>
<organism evidence="11 12">
    <name type="scientific">Aerosakkonema funiforme FACHB-1375</name>
    <dbReference type="NCBI Taxonomy" id="2949571"/>
    <lineage>
        <taxon>Bacteria</taxon>
        <taxon>Bacillati</taxon>
        <taxon>Cyanobacteriota</taxon>
        <taxon>Cyanophyceae</taxon>
        <taxon>Oscillatoriophycideae</taxon>
        <taxon>Aerosakkonematales</taxon>
        <taxon>Aerosakkonemataceae</taxon>
        <taxon>Aerosakkonema</taxon>
    </lineage>
</organism>
<dbReference type="AlphaFoldDB" id="A0A926ZJU0"/>
<keyword evidence="7 9" id="KW-0811">Translocation</keyword>
<dbReference type="EMBL" id="JACJPW010000103">
    <property type="protein sequence ID" value="MBD2185019.1"/>
    <property type="molecule type" value="Genomic_DNA"/>
</dbReference>
<evidence type="ECO:0000313" key="11">
    <source>
        <dbReference type="EMBL" id="MBD2185019.1"/>
    </source>
</evidence>
<evidence type="ECO:0000256" key="9">
    <source>
        <dbReference type="HAMAP-Rule" id="MF_00236"/>
    </source>
</evidence>
<dbReference type="HAMAP" id="MF_00236">
    <property type="entry name" value="TatA_E"/>
    <property type="match status" value="1"/>
</dbReference>
<keyword evidence="12" id="KW-1185">Reference proteome</keyword>
<evidence type="ECO:0000256" key="8">
    <source>
        <dbReference type="ARBA" id="ARBA00023136"/>
    </source>
</evidence>
<dbReference type="GO" id="GO:0043953">
    <property type="term" value="P:protein transport by the Tat complex"/>
    <property type="evidence" value="ECO:0007669"/>
    <property type="project" value="UniProtKB-UniRule"/>
</dbReference>
<comment type="subcellular location">
    <subcellularLocation>
        <location evidence="1 9">Cell membrane</location>
        <topology evidence="1 9">Single-pass membrane protein</topology>
    </subcellularLocation>
</comment>
<gene>
    <name evidence="9 11" type="primary">tatA</name>
    <name evidence="11" type="ORF">H6G03_28765</name>
</gene>
<dbReference type="Gene3D" id="1.20.5.3310">
    <property type="match status" value="1"/>
</dbReference>
<evidence type="ECO:0000256" key="7">
    <source>
        <dbReference type="ARBA" id="ARBA00023010"/>
    </source>
</evidence>
<comment type="similarity">
    <text evidence="9">Belongs to the TatA/E family.</text>
</comment>
<comment type="caution">
    <text evidence="11">The sequence shown here is derived from an EMBL/GenBank/DDBJ whole genome shotgun (WGS) entry which is preliminary data.</text>
</comment>
<dbReference type="PRINTS" id="PR01506">
    <property type="entry name" value="TATBPROTEIN"/>
</dbReference>
<dbReference type="InterPro" id="IPR006312">
    <property type="entry name" value="TatA/E"/>
</dbReference>
<keyword evidence="6 9" id="KW-1133">Transmembrane helix</keyword>
<evidence type="ECO:0000256" key="4">
    <source>
        <dbReference type="ARBA" id="ARBA00022692"/>
    </source>
</evidence>
<evidence type="ECO:0000313" key="12">
    <source>
        <dbReference type="Proteomes" id="UP000641646"/>
    </source>
</evidence>
<dbReference type="InterPro" id="IPR003369">
    <property type="entry name" value="TatA/B/E"/>
</dbReference>
<evidence type="ECO:0000256" key="2">
    <source>
        <dbReference type="ARBA" id="ARBA00022448"/>
    </source>
</evidence>
<reference evidence="11" key="1">
    <citation type="journal article" date="2015" name="ISME J.">
        <title>Draft Genome Sequence of Streptomyces incarnatus NRRL8089, which Produces the Nucleoside Antibiotic Sinefungin.</title>
        <authorList>
            <person name="Oshima K."/>
            <person name="Hattori M."/>
            <person name="Shimizu H."/>
            <person name="Fukuda K."/>
            <person name="Nemoto M."/>
            <person name="Inagaki K."/>
            <person name="Tamura T."/>
        </authorList>
    </citation>
    <scope>NUCLEOTIDE SEQUENCE</scope>
    <source>
        <strain evidence="11">FACHB-1375</strain>
    </source>
</reference>
<name>A0A926ZJU0_9CYAN</name>
<evidence type="ECO:0000256" key="1">
    <source>
        <dbReference type="ARBA" id="ARBA00004162"/>
    </source>
</evidence>
<keyword evidence="3 9" id="KW-1003">Cell membrane</keyword>
<keyword evidence="5 9" id="KW-0653">Protein transport</keyword>
<dbReference type="Pfam" id="PF02416">
    <property type="entry name" value="TatA_B_E"/>
    <property type="match status" value="1"/>
</dbReference>
<feature type="region of interest" description="Disordered" evidence="10">
    <location>
        <begin position="43"/>
        <end position="64"/>
    </location>
</feature>